<dbReference type="AlphaFoldDB" id="A0A2R6W6V4"/>
<name>A0A2R6W6V4_MARPO</name>
<keyword evidence="2" id="KW-1185">Reference proteome</keyword>
<sequence>MHDGLRRSTYYIVVAFDSCFRGNFVRSSHILRVWLCFCSDPIAHHRWHQPVAFAFRQHHHAPPLPSLAREHCSDRIAAMPAIRLRHGRRPPIDFLLRVVSWYCCWCCLPESVMRLTPSTSPILY</sequence>
<accession>A0A2R6W6V4</accession>
<dbReference type="EMBL" id="KZ772810">
    <property type="protein sequence ID" value="PTQ29574.1"/>
    <property type="molecule type" value="Genomic_DNA"/>
</dbReference>
<dbReference type="Gramene" id="Mp4g12770.1">
    <property type="protein sequence ID" value="Mp4g12770.1.cds"/>
    <property type="gene ID" value="Mp4g12770"/>
</dbReference>
<gene>
    <name evidence="1" type="ORF">MARPO_0138s0014</name>
</gene>
<proteinExistence type="predicted"/>
<reference evidence="2" key="1">
    <citation type="journal article" date="2017" name="Cell">
        <title>Insights into land plant evolution garnered from the Marchantia polymorpha genome.</title>
        <authorList>
            <person name="Bowman J.L."/>
            <person name="Kohchi T."/>
            <person name="Yamato K.T."/>
            <person name="Jenkins J."/>
            <person name="Shu S."/>
            <person name="Ishizaki K."/>
            <person name="Yamaoka S."/>
            <person name="Nishihama R."/>
            <person name="Nakamura Y."/>
            <person name="Berger F."/>
            <person name="Adam C."/>
            <person name="Aki S.S."/>
            <person name="Althoff F."/>
            <person name="Araki T."/>
            <person name="Arteaga-Vazquez M.A."/>
            <person name="Balasubrmanian S."/>
            <person name="Barry K."/>
            <person name="Bauer D."/>
            <person name="Boehm C.R."/>
            <person name="Briginshaw L."/>
            <person name="Caballero-Perez J."/>
            <person name="Catarino B."/>
            <person name="Chen F."/>
            <person name="Chiyoda S."/>
            <person name="Chovatia M."/>
            <person name="Davies K.M."/>
            <person name="Delmans M."/>
            <person name="Demura T."/>
            <person name="Dierschke T."/>
            <person name="Dolan L."/>
            <person name="Dorantes-Acosta A.E."/>
            <person name="Eklund D.M."/>
            <person name="Florent S.N."/>
            <person name="Flores-Sandoval E."/>
            <person name="Fujiyama A."/>
            <person name="Fukuzawa H."/>
            <person name="Galik B."/>
            <person name="Grimanelli D."/>
            <person name="Grimwood J."/>
            <person name="Grossniklaus U."/>
            <person name="Hamada T."/>
            <person name="Haseloff J."/>
            <person name="Hetherington A.J."/>
            <person name="Higo A."/>
            <person name="Hirakawa Y."/>
            <person name="Hundley H.N."/>
            <person name="Ikeda Y."/>
            <person name="Inoue K."/>
            <person name="Inoue S.I."/>
            <person name="Ishida S."/>
            <person name="Jia Q."/>
            <person name="Kakita M."/>
            <person name="Kanazawa T."/>
            <person name="Kawai Y."/>
            <person name="Kawashima T."/>
            <person name="Kennedy M."/>
            <person name="Kinose K."/>
            <person name="Kinoshita T."/>
            <person name="Kohara Y."/>
            <person name="Koide E."/>
            <person name="Komatsu K."/>
            <person name="Kopischke S."/>
            <person name="Kubo M."/>
            <person name="Kyozuka J."/>
            <person name="Lagercrantz U."/>
            <person name="Lin S.S."/>
            <person name="Lindquist E."/>
            <person name="Lipzen A.M."/>
            <person name="Lu C.W."/>
            <person name="De Luna E."/>
            <person name="Martienssen R.A."/>
            <person name="Minamino N."/>
            <person name="Mizutani M."/>
            <person name="Mizutani M."/>
            <person name="Mochizuki N."/>
            <person name="Monte I."/>
            <person name="Mosher R."/>
            <person name="Nagasaki H."/>
            <person name="Nakagami H."/>
            <person name="Naramoto S."/>
            <person name="Nishitani K."/>
            <person name="Ohtani M."/>
            <person name="Okamoto T."/>
            <person name="Okumura M."/>
            <person name="Phillips J."/>
            <person name="Pollak B."/>
            <person name="Reinders A."/>
            <person name="Rovekamp M."/>
            <person name="Sano R."/>
            <person name="Sawa S."/>
            <person name="Schmid M.W."/>
            <person name="Shirakawa M."/>
            <person name="Solano R."/>
            <person name="Spunde A."/>
            <person name="Suetsugu N."/>
            <person name="Sugano S."/>
            <person name="Sugiyama A."/>
            <person name="Sun R."/>
            <person name="Suzuki Y."/>
            <person name="Takenaka M."/>
            <person name="Takezawa D."/>
            <person name="Tomogane H."/>
            <person name="Tsuzuki M."/>
            <person name="Ueda T."/>
            <person name="Umeda M."/>
            <person name="Ward J.M."/>
            <person name="Watanabe Y."/>
            <person name="Yazaki K."/>
            <person name="Yokoyama R."/>
            <person name="Yoshitake Y."/>
            <person name="Yotsui I."/>
            <person name="Zachgo S."/>
            <person name="Schmutz J."/>
        </authorList>
    </citation>
    <scope>NUCLEOTIDE SEQUENCE [LARGE SCALE GENOMIC DNA]</scope>
    <source>
        <strain evidence="2">Tak-1</strain>
    </source>
</reference>
<protein>
    <submittedName>
        <fullName evidence="1">Uncharacterized protein</fullName>
    </submittedName>
</protein>
<evidence type="ECO:0000313" key="2">
    <source>
        <dbReference type="Proteomes" id="UP000244005"/>
    </source>
</evidence>
<evidence type="ECO:0000313" key="1">
    <source>
        <dbReference type="EMBL" id="PTQ29574.1"/>
    </source>
</evidence>
<organism evidence="1 2">
    <name type="scientific">Marchantia polymorpha</name>
    <name type="common">Common liverwort</name>
    <name type="synonym">Marchantia aquatica</name>
    <dbReference type="NCBI Taxonomy" id="3197"/>
    <lineage>
        <taxon>Eukaryota</taxon>
        <taxon>Viridiplantae</taxon>
        <taxon>Streptophyta</taxon>
        <taxon>Embryophyta</taxon>
        <taxon>Marchantiophyta</taxon>
        <taxon>Marchantiopsida</taxon>
        <taxon>Marchantiidae</taxon>
        <taxon>Marchantiales</taxon>
        <taxon>Marchantiaceae</taxon>
        <taxon>Marchantia</taxon>
    </lineage>
</organism>
<dbReference type="Proteomes" id="UP000244005">
    <property type="component" value="Unassembled WGS sequence"/>
</dbReference>